<gene>
    <name evidence="1" type="ORF">DSO57_1007228</name>
</gene>
<organism evidence="1 2">
    <name type="scientific">Entomophthora muscae</name>
    <dbReference type="NCBI Taxonomy" id="34485"/>
    <lineage>
        <taxon>Eukaryota</taxon>
        <taxon>Fungi</taxon>
        <taxon>Fungi incertae sedis</taxon>
        <taxon>Zoopagomycota</taxon>
        <taxon>Entomophthoromycotina</taxon>
        <taxon>Entomophthoromycetes</taxon>
        <taxon>Entomophthorales</taxon>
        <taxon>Entomophthoraceae</taxon>
        <taxon>Entomophthora</taxon>
    </lineage>
</organism>
<protein>
    <submittedName>
        <fullName evidence="1">Uncharacterized protein</fullName>
    </submittedName>
</protein>
<accession>A0ACC2TI43</accession>
<name>A0ACC2TI43_9FUNG</name>
<proteinExistence type="predicted"/>
<sequence>MSDQTFRLLKSSPDLRLESIKKLALSSTDIVTGVSDIFPNLEYISFTDNYNSEKTFFSFPAGLKTLDFTTFDHITSLSSGGTYPTIKHVIAILNKESGFQETILWIFKHMINLESLVIDMCFPGFKLAPDFNSKGNIPALPSLKKVHSRTLFPVEFIKVLMTLAPNLGYISMPLDQQSKEFLNAYPGLYIEDLPTIWK</sequence>
<dbReference type="EMBL" id="QTSX02002861">
    <property type="protein sequence ID" value="KAJ9074380.1"/>
    <property type="molecule type" value="Genomic_DNA"/>
</dbReference>
<reference evidence="1" key="1">
    <citation type="submission" date="2022-04" db="EMBL/GenBank/DDBJ databases">
        <title>Genome of the entomopathogenic fungus Entomophthora muscae.</title>
        <authorList>
            <person name="Elya C."/>
            <person name="Lovett B.R."/>
            <person name="Lee E."/>
            <person name="Macias A.M."/>
            <person name="Hajek A.E."/>
            <person name="De Bivort B.L."/>
            <person name="Kasson M.T."/>
            <person name="De Fine Licht H.H."/>
            <person name="Stajich J.E."/>
        </authorList>
    </citation>
    <scope>NUCLEOTIDE SEQUENCE</scope>
    <source>
        <strain evidence="1">Berkeley</strain>
    </source>
</reference>
<comment type="caution">
    <text evidence="1">The sequence shown here is derived from an EMBL/GenBank/DDBJ whole genome shotgun (WGS) entry which is preliminary data.</text>
</comment>
<keyword evidence="2" id="KW-1185">Reference proteome</keyword>
<dbReference type="Proteomes" id="UP001165960">
    <property type="component" value="Unassembled WGS sequence"/>
</dbReference>
<evidence type="ECO:0000313" key="2">
    <source>
        <dbReference type="Proteomes" id="UP001165960"/>
    </source>
</evidence>
<evidence type="ECO:0000313" key="1">
    <source>
        <dbReference type="EMBL" id="KAJ9074380.1"/>
    </source>
</evidence>